<organism evidence="1 2">
    <name type="scientific">Flavobacterium orientale</name>
    <dbReference type="NCBI Taxonomy" id="1756020"/>
    <lineage>
        <taxon>Bacteria</taxon>
        <taxon>Pseudomonadati</taxon>
        <taxon>Bacteroidota</taxon>
        <taxon>Flavobacteriia</taxon>
        <taxon>Flavobacteriales</taxon>
        <taxon>Flavobacteriaceae</taxon>
        <taxon>Flavobacterium</taxon>
    </lineage>
</organism>
<dbReference type="EMBL" id="BMFG01000002">
    <property type="protein sequence ID" value="GGD17739.1"/>
    <property type="molecule type" value="Genomic_DNA"/>
</dbReference>
<dbReference type="Proteomes" id="UP000625735">
    <property type="component" value="Unassembled WGS sequence"/>
</dbReference>
<dbReference type="SUPFAM" id="SSF160113">
    <property type="entry name" value="YegP-like"/>
    <property type="match status" value="1"/>
</dbReference>
<evidence type="ECO:0000313" key="2">
    <source>
        <dbReference type="Proteomes" id="UP000625735"/>
    </source>
</evidence>
<evidence type="ECO:0000313" key="1">
    <source>
        <dbReference type="EMBL" id="GGD17739.1"/>
    </source>
</evidence>
<accession>A0A917DAL1</accession>
<dbReference type="InterPro" id="IPR036913">
    <property type="entry name" value="YegP-like_sf"/>
</dbReference>
<comment type="caution">
    <text evidence="1">The sequence shown here is derived from an EMBL/GenBank/DDBJ whole genome shotgun (WGS) entry which is preliminary data.</text>
</comment>
<keyword evidence="2" id="KW-1185">Reference proteome</keyword>
<name>A0A917DAL1_9FLAO</name>
<reference evidence="1" key="2">
    <citation type="submission" date="2020-09" db="EMBL/GenBank/DDBJ databases">
        <authorList>
            <person name="Sun Q."/>
            <person name="Zhou Y."/>
        </authorList>
    </citation>
    <scope>NUCLEOTIDE SEQUENCE</scope>
    <source>
        <strain evidence="1">CGMCC 1.12506</strain>
    </source>
</reference>
<protein>
    <recommendedName>
        <fullName evidence="3">DUF1508 domain-containing protein</fullName>
    </recommendedName>
</protein>
<dbReference type="AlphaFoldDB" id="A0A917DAL1"/>
<evidence type="ECO:0008006" key="3">
    <source>
        <dbReference type="Google" id="ProtNLM"/>
    </source>
</evidence>
<proteinExistence type="predicted"/>
<sequence>MNSSYKENYEISQSHKKKHFFTLRSMGSQKVIGTSELFNNAEDCLKTSNRVRKEAENAEIVAT</sequence>
<reference evidence="1" key="1">
    <citation type="journal article" date="2014" name="Int. J. Syst. Evol. Microbiol.">
        <title>Complete genome sequence of Corynebacterium casei LMG S-19264T (=DSM 44701T), isolated from a smear-ripened cheese.</title>
        <authorList>
            <consortium name="US DOE Joint Genome Institute (JGI-PGF)"/>
            <person name="Walter F."/>
            <person name="Albersmeier A."/>
            <person name="Kalinowski J."/>
            <person name="Ruckert C."/>
        </authorList>
    </citation>
    <scope>NUCLEOTIDE SEQUENCE</scope>
    <source>
        <strain evidence="1">CGMCC 1.12506</strain>
    </source>
</reference>
<dbReference type="Gene3D" id="2.30.29.80">
    <property type="match status" value="1"/>
</dbReference>
<gene>
    <name evidence="1" type="ORF">GCM10011343_05590</name>
</gene>